<dbReference type="RefSeq" id="WP_311835462.1">
    <property type="nucleotide sequence ID" value="NZ_JARQBJ010000003.1"/>
</dbReference>
<organism evidence="1 2">
    <name type="scientific">Enterococcus asini</name>
    <dbReference type="NCBI Taxonomy" id="57732"/>
    <lineage>
        <taxon>Bacteria</taxon>
        <taxon>Bacillati</taxon>
        <taxon>Bacillota</taxon>
        <taxon>Bacilli</taxon>
        <taxon>Lactobacillales</taxon>
        <taxon>Enterococcaceae</taxon>
        <taxon>Enterococcus</taxon>
    </lineage>
</organism>
<gene>
    <name evidence="1" type="ORF">P7H43_08220</name>
</gene>
<reference evidence="1" key="1">
    <citation type="submission" date="2023-03" db="EMBL/GenBank/DDBJ databases">
        <authorList>
            <person name="Shen W."/>
            <person name="Cai J."/>
        </authorList>
    </citation>
    <scope>NUCLEOTIDE SEQUENCE</scope>
    <source>
        <strain evidence="1">B226-2</strain>
    </source>
</reference>
<protein>
    <recommendedName>
        <fullName evidence="3">dUTPase</fullName>
    </recommendedName>
</protein>
<dbReference type="AlphaFoldDB" id="A0AAW8TW15"/>
<dbReference type="Proteomes" id="UP001256711">
    <property type="component" value="Unassembled WGS sequence"/>
</dbReference>
<sequence>MFDYHNYLKQPDALSFDEALALYQAIYGVLENPDADLHDLWQEVITAALAYTKMRTEWNFWSSEEKAAKDPLRTSLHNTFIINLTAFHRFCGKLELDDSWLAKLGPVEQRKKWGDFAGYLVCLETIRGR</sequence>
<dbReference type="EMBL" id="JARQBJ010000003">
    <property type="protein sequence ID" value="MDT2810468.1"/>
    <property type="molecule type" value="Genomic_DNA"/>
</dbReference>
<proteinExistence type="predicted"/>
<comment type="caution">
    <text evidence="1">The sequence shown here is derived from an EMBL/GenBank/DDBJ whole genome shotgun (WGS) entry which is preliminary data.</text>
</comment>
<name>A0AAW8TW15_9ENTE</name>
<evidence type="ECO:0000313" key="1">
    <source>
        <dbReference type="EMBL" id="MDT2810468.1"/>
    </source>
</evidence>
<dbReference type="Gene3D" id="1.10.287.800">
    <property type="entry name" value="protein ne1242"/>
    <property type="match status" value="1"/>
</dbReference>
<evidence type="ECO:0008006" key="3">
    <source>
        <dbReference type="Google" id="ProtNLM"/>
    </source>
</evidence>
<evidence type="ECO:0000313" key="2">
    <source>
        <dbReference type="Proteomes" id="UP001256711"/>
    </source>
</evidence>
<accession>A0AAW8TW15</accession>